<dbReference type="InterPro" id="IPR012334">
    <property type="entry name" value="Pectin_lyas_fold"/>
</dbReference>
<dbReference type="EC" id="3.1.1.11" evidence="5"/>
<dbReference type="InterPro" id="IPR011050">
    <property type="entry name" value="Pectin_lyase_fold/virulence"/>
</dbReference>
<dbReference type="Proteomes" id="UP000199577">
    <property type="component" value="Unassembled WGS sequence"/>
</dbReference>
<dbReference type="InterPro" id="IPR033131">
    <property type="entry name" value="Pectinesterase_Asp_AS"/>
</dbReference>
<dbReference type="AlphaFoldDB" id="A0A1I1HVD0"/>
<dbReference type="Gene3D" id="2.160.20.10">
    <property type="entry name" value="Single-stranded right-handed beta-helix, Pectin lyase-like"/>
    <property type="match status" value="1"/>
</dbReference>
<reference evidence="7 8" key="1">
    <citation type="submission" date="2016-10" db="EMBL/GenBank/DDBJ databases">
        <authorList>
            <person name="de Groot N.N."/>
        </authorList>
    </citation>
    <scope>NUCLEOTIDE SEQUENCE [LARGE SCALE GENOMIC DNA]</scope>
    <source>
        <strain evidence="7 8">DSM 22900</strain>
    </source>
</reference>
<feature type="domain" description="Pectinesterase catalytic" evidence="6">
    <location>
        <begin position="28"/>
        <end position="313"/>
    </location>
</feature>
<sequence length="326" mass="36413">MSYWKCFYLVFLFIPLGLDAGVQTTEWVIAQDGTGDFRSVQEALMAVPDMRRQRTVIRIRPGVYREKLVLPSSKTNVSLIGEDAKATVLTYDDYADRKNRFGEAMGTSGSASFFVFGDGFYAENITFENSAGPVGQAVAVRVSADRVYFRNCRFLGHQDTLYPERAGSRQYYENCYIEGTTDFIFGAATAYFEACTIHSKSGGSYITAASTPDTARFGFVFRNCRLTADNDVKTAYLGRPWRPYAKTAFVWCELGGHIHPAGWHNWGREINEVTAEYVEHGNTGAGAAVTDRVRWMSRPDTGQADVYAAEHVLRGWVPVAVHRGEK</sequence>
<evidence type="ECO:0000256" key="2">
    <source>
        <dbReference type="ARBA" id="ARBA00022801"/>
    </source>
</evidence>
<evidence type="ECO:0000256" key="4">
    <source>
        <dbReference type="PROSITE-ProRule" id="PRU10040"/>
    </source>
</evidence>
<keyword evidence="2 5" id="KW-0378">Hydrolase</keyword>
<dbReference type="GO" id="GO:0030599">
    <property type="term" value="F:pectinesterase activity"/>
    <property type="evidence" value="ECO:0007669"/>
    <property type="project" value="UniProtKB-UniRule"/>
</dbReference>
<dbReference type="SUPFAM" id="SSF51126">
    <property type="entry name" value="Pectin lyase-like"/>
    <property type="match status" value="1"/>
</dbReference>
<dbReference type="PROSITE" id="PS00503">
    <property type="entry name" value="PECTINESTERASE_2"/>
    <property type="match status" value="1"/>
</dbReference>
<name>A0A1I1HVD0_9SPHI</name>
<dbReference type="InterPro" id="IPR000070">
    <property type="entry name" value="Pectinesterase_cat"/>
</dbReference>
<accession>A0A1I1HVD0</accession>
<dbReference type="GO" id="GO:0042545">
    <property type="term" value="P:cell wall modification"/>
    <property type="evidence" value="ECO:0007669"/>
    <property type="project" value="UniProtKB-UniRule"/>
</dbReference>
<dbReference type="OrthoDB" id="9804686at2"/>
<comment type="pathway">
    <text evidence="5">Glycan metabolism; pectin degradation; 2-dehydro-3-deoxy-D-gluconate from pectin: step 1/5.</text>
</comment>
<dbReference type="Pfam" id="PF01095">
    <property type="entry name" value="Pectinesterase"/>
    <property type="match status" value="1"/>
</dbReference>
<evidence type="ECO:0000313" key="8">
    <source>
        <dbReference type="Proteomes" id="UP000199577"/>
    </source>
</evidence>
<feature type="active site" evidence="4">
    <location>
        <position position="182"/>
    </location>
</feature>
<organism evidence="7 8">
    <name type="scientific">Parapedobacter composti</name>
    <dbReference type="NCBI Taxonomy" id="623281"/>
    <lineage>
        <taxon>Bacteria</taxon>
        <taxon>Pseudomonadati</taxon>
        <taxon>Bacteroidota</taxon>
        <taxon>Sphingobacteriia</taxon>
        <taxon>Sphingobacteriales</taxon>
        <taxon>Sphingobacteriaceae</taxon>
        <taxon>Parapedobacter</taxon>
    </lineage>
</organism>
<keyword evidence="8" id="KW-1185">Reference proteome</keyword>
<evidence type="ECO:0000256" key="3">
    <source>
        <dbReference type="ARBA" id="ARBA00023085"/>
    </source>
</evidence>
<protein>
    <recommendedName>
        <fullName evidence="5">Pectinesterase</fullName>
        <ecNumber evidence="5">3.1.1.11</ecNumber>
    </recommendedName>
</protein>
<dbReference type="RefSeq" id="WP_090973396.1">
    <property type="nucleotide sequence ID" value="NZ_FOLL01000007.1"/>
</dbReference>
<dbReference type="PANTHER" id="PTHR31321:SF57">
    <property type="entry name" value="PECTINESTERASE 53-RELATED"/>
    <property type="match status" value="1"/>
</dbReference>
<dbReference type="FunFam" id="2.160.20.10:FF:000052">
    <property type="entry name" value="Pectinesterase"/>
    <property type="match status" value="1"/>
</dbReference>
<evidence type="ECO:0000256" key="5">
    <source>
        <dbReference type="RuleBase" id="RU000589"/>
    </source>
</evidence>
<dbReference type="GO" id="GO:0009279">
    <property type="term" value="C:cell outer membrane"/>
    <property type="evidence" value="ECO:0007669"/>
    <property type="project" value="TreeGrafter"/>
</dbReference>
<dbReference type="PANTHER" id="PTHR31321">
    <property type="entry name" value="ACYL-COA THIOESTER HYDROLASE YBHC-RELATED"/>
    <property type="match status" value="1"/>
</dbReference>
<evidence type="ECO:0000313" key="7">
    <source>
        <dbReference type="EMBL" id="SFC28027.1"/>
    </source>
</evidence>
<dbReference type="GO" id="GO:0045490">
    <property type="term" value="P:pectin catabolic process"/>
    <property type="evidence" value="ECO:0007669"/>
    <property type="project" value="UniProtKB-UniRule"/>
</dbReference>
<gene>
    <name evidence="7" type="ORF">SAMN05421747_107144</name>
</gene>
<dbReference type="STRING" id="623281.SAMN05421747_107144"/>
<comment type="similarity">
    <text evidence="1">Belongs to the pectinesterase family.</text>
</comment>
<keyword evidence="3 5" id="KW-0063">Aspartyl esterase</keyword>
<dbReference type="UniPathway" id="UPA00545">
    <property type="reaction ID" value="UER00823"/>
</dbReference>
<dbReference type="EMBL" id="FOLL01000007">
    <property type="protein sequence ID" value="SFC28027.1"/>
    <property type="molecule type" value="Genomic_DNA"/>
</dbReference>
<evidence type="ECO:0000259" key="6">
    <source>
        <dbReference type="Pfam" id="PF01095"/>
    </source>
</evidence>
<proteinExistence type="inferred from homology"/>
<evidence type="ECO:0000256" key="1">
    <source>
        <dbReference type="ARBA" id="ARBA00008891"/>
    </source>
</evidence>
<comment type="catalytic activity">
    <reaction evidence="5">
        <text>[(1-&gt;4)-alpha-D-galacturonosyl methyl ester](n) + n H2O = [(1-&gt;4)-alpha-D-galacturonosyl](n) + n methanol + n H(+)</text>
        <dbReference type="Rhea" id="RHEA:22380"/>
        <dbReference type="Rhea" id="RHEA-COMP:14570"/>
        <dbReference type="Rhea" id="RHEA-COMP:14573"/>
        <dbReference type="ChEBI" id="CHEBI:15377"/>
        <dbReference type="ChEBI" id="CHEBI:15378"/>
        <dbReference type="ChEBI" id="CHEBI:17790"/>
        <dbReference type="ChEBI" id="CHEBI:140522"/>
        <dbReference type="ChEBI" id="CHEBI:140523"/>
        <dbReference type="EC" id="3.1.1.11"/>
    </reaction>
</comment>